<gene>
    <name evidence="3" type="ORF">NLI96_g8241</name>
</gene>
<evidence type="ECO:0000313" key="3">
    <source>
        <dbReference type="EMBL" id="KAJ3480587.1"/>
    </source>
</evidence>
<dbReference type="EMBL" id="JANAWD010000366">
    <property type="protein sequence ID" value="KAJ3480587.1"/>
    <property type="molecule type" value="Genomic_DNA"/>
</dbReference>
<protein>
    <submittedName>
        <fullName evidence="3">Uncharacterized protein</fullName>
    </submittedName>
</protein>
<sequence length="356" mass="38847">MASNRPSKGKTQPRSEGRIPASSRNLPASAITSRSANNTGTSSVGASRKTTPTAPGKDVRPPDTRGVVGTRKTTPASTSQPIKPRSIPTTSQPSQPPSGAERTRKRPSPVVGTNSKAHSESPIRSRVHPKSSQTQNEIPSESTVTLDVASQVLAWQYMISTLEECHQNTKARVTKQLDEWDKQLVQEEEEIADVRVRFEVERLLDFLDEISDEKHAHEIPKLMVAFLHHGTACQKVIDDALKANGSTQKDAAQLRHCAALLESLGTSVRSVMQQQTLDRLTRHTGRLQEEGSELLRVMTSLGEGISPSSKLAHTVLVLTEVLQSRVANVATACSLVESCRTNLRLHLEIESLKLSS</sequence>
<accession>A0AAD5V2B3</accession>
<evidence type="ECO:0000256" key="1">
    <source>
        <dbReference type="SAM" id="Coils"/>
    </source>
</evidence>
<keyword evidence="4" id="KW-1185">Reference proteome</keyword>
<proteinExistence type="predicted"/>
<feature type="region of interest" description="Disordered" evidence="2">
    <location>
        <begin position="1"/>
        <end position="143"/>
    </location>
</feature>
<feature type="compositionally biased region" description="Polar residues" evidence="2">
    <location>
        <begin position="1"/>
        <end position="14"/>
    </location>
</feature>
<dbReference type="AlphaFoldDB" id="A0AAD5V2B3"/>
<dbReference type="Proteomes" id="UP001212997">
    <property type="component" value="Unassembled WGS sequence"/>
</dbReference>
<keyword evidence="1" id="KW-0175">Coiled coil</keyword>
<organism evidence="3 4">
    <name type="scientific">Meripilus lineatus</name>
    <dbReference type="NCBI Taxonomy" id="2056292"/>
    <lineage>
        <taxon>Eukaryota</taxon>
        <taxon>Fungi</taxon>
        <taxon>Dikarya</taxon>
        <taxon>Basidiomycota</taxon>
        <taxon>Agaricomycotina</taxon>
        <taxon>Agaricomycetes</taxon>
        <taxon>Polyporales</taxon>
        <taxon>Meripilaceae</taxon>
        <taxon>Meripilus</taxon>
    </lineage>
</organism>
<feature type="coiled-coil region" evidence="1">
    <location>
        <begin position="170"/>
        <end position="197"/>
    </location>
</feature>
<evidence type="ECO:0000256" key="2">
    <source>
        <dbReference type="SAM" id="MobiDB-lite"/>
    </source>
</evidence>
<comment type="caution">
    <text evidence="3">The sequence shown here is derived from an EMBL/GenBank/DDBJ whole genome shotgun (WGS) entry which is preliminary data.</text>
</comment>
<feature type="compositionally biased region" description="Polar residues" evidence="2">
    <location>
        <begin position="130"/>
        <end position="143"/>
    </location>
</feature>
<reference evidence="3" key="1">
    <citation type="submission" date="2022-07" db="EMBL/GenBank/DDBJ databases">
        <title>Genome Sequence of Physisporinus lineatus.</title>
        <authorList>
            <person name="Buettner E."/>
        </authorList>
    </citation>
    <scope>NUCLEOTIDE SEQUENCE</scope>
    <source>
        <strain evidence="3">VT162</strain>
    </source>
</reference>
<name>A0AAD5V2B3_9APHY</name>
<feature type="compositionally biased region" description="Polar residues" evidence="2">
    <location>
        <begin position="22"/>
        <end position="53"/>
    </location>
</feature>
<feature type="compositionally biased region" description="Polar residues" evidence="2">
    <location>
        <begin position="71"/>
        <end position="81"/>
    </location>
</feature>
<evidence type="ECO:0000313" key="4">
    <source>
        <dbReference type="Proteomes" id="UP001212997"/>
    </source>
</evidence>